<dbReference type="GO" id="GO:0019877">
    <property type="term" value="P:diaminopimelate biosynthetic process"/>
    <property type="evidence" value="ECO:0007669"/>
    <property type="project" value="UniProtKB-UniRule"/>
</dbReference>
<dbReference type="Gene3D" id="3.40.630.10">
    <property type="entry name" value="Zn peptidases"/>
    <property type="match status" value="1"/>
</dbReference>
<dbReference type="Proteomes" id="UP000199481">
    <property type="component" value="Unassembled WGS sequence"/>
</dbReference>
<evidence type="ECO:0000256" key="5">
    <source>
        <dbReference type="HAMAP-Rule" id="MF_01692"/>
    </source>
</evidence>
<name>A0A1H1B6F5_9LACT</name>
<dbReference type="SUPFAM" id="SSF53187">
    <property type="entry name" value="Zn-dependent exopeptidases"/>
    <property type="match status" value="1"/>
</dbReference>
<dbReference type="InterPro" id="IPR011650">
    <property type="entry name" value="Peptidase_M20_dimer"/>
</dbReference>
<keyword evidence="4 5" id="KW-0457">Lysine biosynthesis</keyword>
<evidence type="ECO:0000256" key="6">
    <source>
        <dbReference type="PIRSR" id="PIRSR005962-1"/>
    </source>
</evidence>
<keyword evidence="9" id="KW-1185">Reference proteome</keyword>
<dbReference type="EC" id="3.5.1.47" evidence="5"/>
<dbReference type="RefSeq" id="WP_089978242.1">
    <property type="nucleotide sequence ID" value="NZ_CP084916.1"/>
</dbReference>
<keyword evidence="2 5" id="KW-0378">Hydrolase</keyword>
<feature type="binding site" evidence="6">
    <location>
        <position position="95"/>
    </location>
    <ligand>
        <name>Mn(2+)</name>
        <dbReference type="ChEBI" id="CHEBI:29035"/>
        <label>2</label>
    </ligand>
</feature>
<feature type="binding site" evidence="6">
    <location>
        <position position="155"/>
    </location>
    <ligand>
        <name>Mn(2+)</name>
        <dbReference type="ChEBI" id="CHEBI:29035"/>
        <label>2</label>
    </ligand>
</feature>
<dbReference type="GO" id="GO:0009089">
    <property type="term" value="P:lysine biosynthetic process via diaminopimelate"/>
    <property type="evidence" value="ECO:0007669"/>
    <property type="project" value="UniProtKB-UniRule"/>
</dbReference>
<feature type="binding site" evidence="6">
    <location>
        <position position="97"/>
    </location>
    <ligand>
        <name>Mn(2+)</name>
        <dbReference type="ChEBI" id="CHEBI:29035"/>
        <label>2</label>
    </ligand>
</feature>
<dbReference type="PANTHER" id="PTHR11014">
    <property type="entry name" value="PEPTIDASE M20 FAMILY MEMBER"/>
    <property type="match status" value="1"/>
</dbReference>
<evidence type="ECO:0000259" key="7">
    <source>
        <dbReference type="Pfam" id="PF07687"/>
    </source>
</evidence>
<dbReference type="Pfam" id="PF07687">
    <property type="entry name" value="M20_dimer"/>
    <property type="match status" value="1"/>
</dbReference>
<keyword evidence="3 5" id="KW-0220">Diaminopimelate biosynthesis</keyword>
<evidence type="ECO:0000256" key="2">
    <source>
        <dbReference type="ARBA" id="ARBA00022801"/>
    </source>
</evidence>
<comment type="similarity">
    <text evidence="5">Belongs to the peptidase M20A family. N-acetyldiaminopimelate deacetylase subfamily.</text>
</comment>
<comment type="catalytic activity">
    <reaction evidence="5">
        <text>N-acetyl-(2S,6S)-2,6-diaminopimelate + H2O = (2S,6S)-2,6-diaminopimelate + acetate</text>
        <dbReference type="Rhea" id="RHEA:20405"/>
        <dbReference type="ChEBI" id="CHEBI:15377"/>
        <dbReference type="ChEBI" id="CHEBI:30089"/>
        <dbReference type="ChEBI" id="CHEBI:57609"/>
        <dbReference type="ChEBI" id="CHEBI:58767"/>
        <dbReference type="EC" id="3.5.1.47"/>
    </reaction>
</comment>
<feature type="domain" description="Peptidase M20 dimerisation" evidence="7">
    <location>
        <begin position="176"/>
        <end position="271"/>
    </location>
</feature>
<reference evidence="9" key="1">
    <citation type="submission" date="2016-10" db="EMBL/GenBank/DDBJ databases">
        <authorList>
            <person name="Varghese N."/>
            <person name="Submissions S."/>
        </authorList>
    </citation>
    <scope>NUCLEOTIDE SEQUENCE [LARGE SCALE GENOMIC DNA]</scope>
    <source>
        <strain evidence="9">MPL-11</strain>
    </source>
</reference>
<dbReference type="SUPFAM" id="SSF55031">
    <property type="entry name" value="Bacterial exopeptidase dimerisation domain"/>
    <property type="match status" value="1"/>
</dbReference>
<dbReference type="InterPro" id="IPR017439">
    <property type="entry name" value="Amidohydrolase"/>
</dbReference>
<dbReference type="NCBIfam" id="TIGR01891">
    <property type="entry name" value="amidohydrolases"/>
    <property type="match status" value="1"/>
</dbReference>
<dbReference type="Gene3D" id="3.30.70.360">
    <property type="match status" value="1"/>
</dbReference>
<feature type="active site" evidence="5">
    <location>
        <position position="70"/>
    </location>
</feature>
<dbReference type="HAMAP" id="MF_01692">
    <property type="entry name" value="DapEL"/>
    <property type="match status" value="1"/>
</dbReference>
<dbReference type="CDD" id="cd05670">
    <property type="entry name" value="M20_Acy1_YkuR-like"/>
    <property type="match status" value="1"/>
</dbReference>
<comment type="pathway">
    <text evidence="5">Amino-acid biosynthesis; L-lysine biosynthesis via DAP pathway; LL-2,6-diaminopimelate from (S)-tetrahydrodipicolinate (acetylase route): step 3/3.</text>
</comment>
<keyword evidence="6" id="KW-0464">Manganese</keyword>
<keyword evidence="1 5" id="KW-0028">Amino-acid biosynthesis</keyword>
<proteinExistence type="inferred from homology"/>
<dbReference type="OrthoDB" id="9776731at2"/>
<evidence type="ECO:0000313" key="9">
    <source>
        <dbReference type="Proteomes" id="UP000199481"/>
    </source>
</evidence>
<evidence type="ECO:0000256" key="3">
    <source>
        <dbReference type="ARBA" id="ARBA00022915"/>
    </source>
</evidence>
<dbReference type="AlphaFoldDB" id="A0A1H1B6F5"/>
<dbReference type="InterPro" id="IPR002933">
    <property type="entry name" value="Peptidase_M20"/>
</dbReference>
<gene>
    <name evidence="8" type="ORF">SAMN04487752_2450</name>
</gene>
<comment type="function">
    <text evidence="5">Catalyzes the conversion of N-acetyl-diaminopimelate to diaminopimelate and acetate.</text>
</comment>
<evidence type="ECO:0000256" key="4">
    <source>
        <dbReference type="ARBA" id="ARBA00023154"/>
    </source>
</evidence>
<organism evidence="8 9">
    <name type="scientific">Carnobacterium viridans</name>
    <dbReference type="NCBI Taxonomy" id="174587"/>
    <lineage>
        <taxon>Bacteria</taxon>
        <taxon>Bacillati</taxon>
        <taxon>Bacillota</taxon>
        <taxon>Bacilli</taxon>
        <taxon>Lactobacillales</taxon>
        <taxon>Carnobacteriaceae</taxon>
        <taxon>Carnobacterium</taxon>
    </lineage>
</organism>
<evidence type="ECO:0000256" key="1">
    <source>
        <dbReference type="ARBA" id="ARBA00022605"/>
    </source>
</evidence>
<dbReference type="GO" id="GO:0046872">
    <property type="term" value="F:metal ion binding"/>
    <property type="evidence" value="ECO:0007669"/>
    <property type="project" value="UniProtKB-KW"/>
</dbReference>
<comment type="cofactor">
    <cofactor evidence="6">
        <name>Mn(2+)</name>
        <dbReference type="ChEBI" id="CHEBI:29035"/>
    </cofactor>
    <text evidence="6">The Mn(2+) ion enhances activity.</text>
</comment>
<evidence type="ECO:0000313" key="8">
    <source>
        <dbReference type="EMBL" id="SDQ47535.1"/>
    </source>
</evidence>
<dbReference type="PIRSF" id="PIRSF005962">
    <property type="entry name" value="Pept_M20D_amidohydro"/>
    <property type="match status" value="1"/>
</dbReference>
<keyword evidence="6" id="KW-0479">Metal-binding</keyword>
<dbReference type="GO" id="GO:0050118">
    <property type="term" value="F:N-acetyldiaminopimelate deacetylase activity"/>
    <property type="evidence" value="ECO:0007669"/>
    <property type="project" value="UniProtKB-UniRule"/>
</dbReference>
<dbReference type="EMBL" id="FNJW01000008">
    <property type="protein sequence ID" value="SDQ47535.1"/>
    <property type="molecule type" value="Genomic_DNA"/>
</dbReference>
<dbReference type="Pfam" id="PF01546">
    <property type="entry name" value="Peptidase_M20"/>
    <property type="match status" value="1"/>
</dbReference>
<dbReference type="PANTHER" id="PTHR11014:SF98">
    <property type="entry name" value="N-ACETYLDIAMINOPIMELATE DEACETYLASE"/>
    <property type="match status" value="1"/>
</dbReference>
<dbReference type="FunFam" id="3.30.70.360:FF:000001">
    <property type="entry name" value="N-acetyldiaminopimelate deacetylase"/>
    <property type="match status" value="1"/>
</dbReference>
<feature type="active site" description="Proton acceptor" evidence="5">
    <location>
        <position position="129"/>
    </location>
</feature>
<sequence>MPKENPFIQMRRELHLIPEIGLEEYETHRYLMSKIKELPQENLDIKTWETAIIVRVKGSIGQKTIGWRTDIDGLPVVEETDLPYQSIHKGRMHACGHDVHMSIALGLLTHFSTHQTIDDLVFIFQPAEENVSGAKIIYDSGFLNDFMPDEIYALHVKPDLPVGTLGTKVGTLFAGTCAIDVEFRGVDGHAAYPHESNDMIVAASQFINQIQTIVSRSVNPMEGAVITLGTMHAGTAGNIISGYASLTGTIRTLTPEMSELTQKRVKEIVKGIELSYNCKIYLDLDQGGYYPVINSETETLTFIDYMTKNQDVNYTKIETAMTGEDFGYYLDKIPGTMFWLGVDSPYGLHHPKMMPKEEAIPFAIEHVGDFLEKKANRQL</sequence>
<accession>A0A1H1B6F5</accession>
<dbReference type="UniPathway" id="UPA00034">
    <property type="reaction ID" value="UER00024"/>
</dbReference>
<dbReference type="InterPro" id="IPR036264">
    <property type="entry name" value="Bact_exopeptidase_dim_dom"/>
</dbReference>
<protein>
    <recommendedName>
        <fullName evidence="5">N-acetyldiaminopimelate deacetylase</fullName>
        <ecNumber evidence="5">3.5.1.47</ecNumber>
    </recommendedName>
</protein>
<feature type="binding site" evidence="6">
    <location>
        <position position="129"/>
    </location>
    <ligand>
        <name>Mn(2+)</name>
        <dbReference type="ChEBI" id="CHEBI:29035"/>
        <label>2</label>
    </ligand>
</feature>
<feature type="binding site" evidence="6">
    <location>
        <position position="349"/>
    </location>
    <ligand>
        <name>Mn(2+)</name>
        <dbReference type="ChEBI" id="CHEBI:29035"/>
        <label>2</label>
    </ligand>
</feature>
<dbReference type="InterPro" id="IPR023905">
    <property type="entry name" value="AcetylDAP_deacetylase"/>
</dbReference>